<organism evidence="2 3">
    <name type="scientific">Daejeonella lutea</name>
    <dbReference type="NCBI Taxonomy" id="572036"/>
    <lineage>
        <taxon>Bacteria</taxon>
        <taxon>Pseudomonadati</taxon>
        <taxon>Bacteroidota</taxon>
        <taxon>Sphingobacteriia</taxon>
        <taxon>Sphingobacteriales</taxon>
        <taxon>Sphingobacteriaceae</taxon>
        <taxon>Daejeonella</taxon>
    </lineage>
</organism>
<dbReference type="PROSITE" id="PS51819">
    <property type="entry name" value="VOC"/>
    <property type="match status" value="1"/>
</dbReference>
<reference evidence="3" key="1">
    <citation type="submission" date="2017-02" db="EMBL/GenBank/DDBJ databases">
        <authorList>
            <person name="Varghese N."/>
            <person name="Submissions S."/>
        </authorList>
    </citation>
    <scope>NUCLEOTIDE SEQUENCE [LARGE SCALE GENOMIC DNA]</scope>
    <source>
        <strain evidence="3">DSM 22385</strain>
    </source>
</reference>
<dbReference type="PANTHER" id="PTHR33993">
    <property type="entry name" value="GLYOXALASE-RELATED"/>
    <property type="match status" value="1"/>
</dbReference>
<dbReference type="InterPro" id="IPR037523">
    <property type="entry name" value="VOC_core"/>
</dbReference>
<dbReference type="EMBL" id="FUYR01000001">
    <property type="protein sequence ID" value="SKB42537.1"/>
    <property type="molecule type" value="Genomic_DNA"/>
</dbReference>
<dbReference type="OrthoDB" id="9793039at2"/>
<evidence type="ECO:0000259" key="1">
    <source>
        <dbReference type="PROSITE" id="PS51819"/>
    </source>
</evidence>
<proteinExistence type="predicted"/>
<dbReference type="SUPFAM" id="SSF54593">
    <property type="entry name" value="Glyoxalase/Bleomycin resistance protein/Dihydroxybiphenyl dioxygenase"/>
    <property type="match status" value="1"/>
</dbReference>
<evidence type="ECO:0000313" key="2">
    <source>
        <dbReference type="EMBL" id="SKB42537.1"/>
    </source>
</evidence>
<sequence>MEESKPGQILWHDLTVENAEEVSDFYHGVLGWEKEGLSMDDYDDFMIKSSKDGDVVAGVCHARGVNKALPPQWLMYVKVVNLDESLAKCVELGGKVLGDKRKMGEGYYSLIQDPAGAYMMLCE</sequence>
<dbReference type="AlphaFoldDB" id="A0A1T5B651"/>
<dbReference type="InterPro" id="IPR052164">
    <property type="entry name" value="Anthracycline_SecMetBiosynth"/>
</dbReference>
<feature type="domain" description="VOC" evidence="1">
    <location>
        <begin position="8"/>
        <end position="123"/>
    </location>
</feature>
<name>A0A1T5B651_9SPHI</name>
<evidence type="ECO:0000313" key="3">
    <source>
        <dbReference type="Proteomes" id="UP000189981"/>
    </source>
</evidence>
<dbReference type="Gene3D" id="3.10.180.10">
    <property type="entry name" value="2,3-Dihydroxybiphenyl 1,2-Dioxygenase, domain 1"/>
    <property type="match status" value="1"/>
</dbReference>
<protein>
    <recommendedName>
        <fullName evidence="1">VOC domain-containing protein</fullName>
    </recommendedName>
</protein>
<dbReference type="InterPro" id="IPR004360">
    <property type="entry name" value="Glyas_Fos-R_dOase_dom"/>
</dbReference>
<gene>
    <name evidence="2" type="ORF">SAMN05661099_1321</name>
</gene>
<keyword evidence="3" id="KW-1185">Reference proteome</keyword>
<accession>A0A1T5B651</accession>
<dbReference type="Pfam" id="PF00903">
    <property type="entry name" value="Glyoxalase"/>
    <property type="match status" value="1"/>
</dbReference>
<dbReference type="STRING" id="572036.SAMN05661099_1321"/>
<dbReference type="RefSeq" id="WP_079701808.1">
    <property type="nucleotide sequence ID" value="NZ_FUYR01000001.1"/>
</dbReference>
<dbReference type="InterPro" id="IPR029068">
    <property type="entry name" value="Glyas_Bleomycin-R_OHBP_Dase"/>
</dbReference>
<dbReference type="Proteomes" id="UP000189981">
    <property type="component" value="Unassembled WGS sequence"/>
</dbReference>
<dbReference type="CDD" id="cd07247">
    <property type="entry name" value="SgaA_N_like"/>
    <property type="match status" value="1"/>
</dbReference>